<dbReference type="InterPro" id="IPR029063">
    <property type="entry name" value="SAM-dependent_MTases_sf"/>
</dbReference>
<organism evidence="2">
    <name type="scientific">uncultured Rubrobacteraceae bacterium</name>
    <dbReference type="NCBI Taxonomy" id="349277"/>
    <lineage>
        <taxon>Bacteria</taxon>
        <taxon>Bacillati</taxon>
        <taxon>Actinomycetota</taxon>
        <taxon>Rubrobacteria</taxon>
        <taxon>Rubrobacterales</taxon>
        <taxon>Rubrobacteraceae</taxon>
        <taxon>environmental samples</taxon>
    </lineage>
</organism>
<evidence type="ECO:0000256" key="1">
    <source>
        <dbReference type="SAM" id="Coils"/>
    </source>
</evidence>
<dbReference type="SUPFAM" id="SSF53335">
    <property type="entry name" value="S-adenosyl-L-methionine-dependent methyltransferases"/>
    <property type="match status" value="1"/>
</dbReference>
<protein>
    <submittedName>
        <fullName evidence="2">N-acetylgalactosaminyl-diphosphoundecaprenol glucuronosyltransferase</fullName>
    </submittedName>
</protein>
<feature type="coiled-coil region" evidence="1">
    <location>
        <begin position="238"/>
        <end position="279"/>
    </location>
</feature>
<keyword evidence="1" id="KW-0175">Coiled coil</keyword>
<sequence length="298" mass="34495">MYRFWDTITGPVLEALRPESIVEIGSDYGPNTRRLLEFCRRHGARLHVIDPLPKYNVAAWQEQYGEHLIFHQAPSLDALPEIDRFDAVFIDGDHNWYTVFHELKLIEERCKALSQPFPLVMLHDVGWPYGRRDGYYDPDGIPDEYRNPYERKGMRPGSSDLVEEDGLNPNFPNATSENDPRNGVLTAVEDFLEQMKQEVEVMRVPGFHGLGILVPSRLKQQNAKLAEFLDVLDLPPIVARYVELVEEARVEAEIERQENKALAQENRRLKQQLQDIQSSRGWRLLTKLGLLRVRILGR</sequence>
<dbReference type="AlphaFoldDB" id="A0A6J4QVL3"/>
<name>A0A6J4QVL3_9ACTN</name>
<proteinExistence type="predicted"/>
<evidence type="ECO:0000313" key="2">
    <source>
        <dbReference type="EMBL" id="CAA9450768.1"/>
    </source>
</evidence>
<keyword evidence="2" id="KW-0808">Transferase</keyword>
<dbReference type="Pfam" id="PF13578">
    <property type="entry name" value="Methyltransf_24"/>
    <property type="match status" value="1"/>
</dbReference>
<accession>A0A6J4QVL3</accession>
<gene>
    <name evidence="2" type="ORF">AVDCRST_MAG28-1241</name>
</gene>
<reference evidence="2" key="1">
    <citation type="submission" date="2020-02" db="EMBL/GenBank/DDBJ databases">
        <authorList>
            <person name="Meier V. D."/>
        </authorList>
    </citation>
    <scope>NUCLEOTIDE SEQUENCE</scope>
    <source>
        <strain evidence="2">AVDCRST_MAG28</strain>
    </source>
</reference>
<dbReference type="GO" id="GO:0016740">
    <property type="term" value="F:transferase activity"/>
    <property type="evidence" value="ECO:0007669"/>
    <property type="project" value="UniProtKB-KW"/>
</dbReference>
<dbReference type="EMBL" id="CADCVE010000029">
    <property type="protein sequence ID" value="CAA9450768.1"/>
    <property type="molecule type" value="Genomic_DNA"/>
</dbReference>
<dbReference type="Gene3D" id="3.40.50.150">
    <property type="entry name" value="Vaccinia Virus protein VP39"/>
    <property type="match status" value="1"/>
</dbReference>